<dbReference type="EMBL" id="BPVZ01000005">
    <property type="protein sequence ID" value="GKU92209.1"/>
    <property type="molecule type" value="Genomic_DNA"/>
</dbReference>
<evidence type="ECO:0000256" key="2">
    <source>
        <dbReference type="ARBA" id="ARBA00022759"/>
    </source>
</evidence>
<dbReference type="Pfam" id="PF00565">
    <property type="entry name" value="SNase"/>
    <property type="match status" value="1"/>
</dbReference>
<dbReference type="PROSITE" id="PS50830">
    <property type="entry name" value="TNASE_3"/>
    <property type="match status" value="1"/>
</dbReference>
<dbReference type="GO" id="GO:0016787">
    <property type="term" value="F:hydrolase activity"/>
    <property type="evidence" value="ECO:0007669"/>
    <property type="project" value="UniProtKB-KW"/>
</dbReference>
<dbReference type="Gene3D" id="2.40.50.90">
    <property type="match status" value="1"/>
</dbReference>
<dbReference type="Proteomes" id="UP001054252">
    <property type="component" value="Unassembled WGS sequence"/>
</dbReference>
<feature type="domain" description="TNase-like" evidence="5">
    <location>
        <begin position="158"/>
        <end position="334"/>
    </location>
</feature>
<evidence type="ECO:0000256" key="1">
    <source>
        <dbReference type="ARBA" id="ARBA00022722"/>
    </source>
</evidence>
<dbReference type="PANTHER" id="PTHR12302:SF3">
    <property type="entry name" value="SERINE_THREONINE-PROTEIN KINASE 31"/>
    <property type="match status" value="1"/>
</dbReference>
<keyword evidence="7" id="KW-1185">Reference proteome</keyword>
<proteinExistence type="predicted"/>
<evidence type="ECO:0000259" key="5">
    <source>
        <dbReference type="PROSITE" id="PS50830"/>
    </source>
</evidence>
<sequence length="357" mass="40528">MIIVENFVEKAFRLIYGRCYDPTTTEDPESLGPHVVSALDLGVPAIAHDLSYFDTTFQVPEGLSRHVVSSMEVQANWYRELLEAWEEATSPPKTREEAARLVIKTLKGDEQADVEGLLAFYGLPHPLPPPPPPPPPTLIQVSAESPSSLPYGIQFELHTLPVDAKDVGDGDGMTVYVSTADPQESKSIPREVLLAVDQRLEVRGRKYSKRADALHRQIINSGYRFINHQNGEILARKYRIRLRGIDAPEMSMPFGNEAKDELVKLVRDRCLRVLVYEIDQYGRIIADVFCDGIFVQEVMLKKGFAWHHKAFDQRLELATWEKEAMGKQVGLWASPNPEKPWEWKKKNRREEKASILS</sequence>
<reference evidence="6 7" key="1">
    <citation type="journal article" date="2021" name="Commun. Biol.">
        <title>The genome of Shorea leprosula (Dipterocarpaceae) highlights the ecological relevance of drought in aseasonal tropical rainforests.</title>
        <authorList>
            <person name="Ng K.K.S."/>
            <person name="Kobayashi M.J."/>
            <person name="Fawcett J.A."/>
            <person name="Hatakeyama M."/>
            <person name="Paape T."/>
            <person name="Ng C.H."/>
            <person name="Ang C.C."/>
            <person name="Tnah L.H."/>
            <person name="Lee C.T."/>
            <person name="Nishiyama T."/>
            <person name="Sese J."/>
            <person name="O'Brien M.J."/>
            <person name="Copetti D."/>
            <person name="Mohd Noor M.I."/>
            <person name="Ong R.C."/>
            <person name="Putra M."/>
            <person name="Sireger I.Z."/>
            <person name="Indrioko S."/>
            <person name="Kosugi Y."/>
            <person name="Izuno A."/>
            <person name="Isagi Y."/>
            <person name="Lee S.L."/>
            <person name="Shimizu K.K."/>
        </authorList>
    </citation>
    <scope>NUCLEOTIDE SEQUENCE [LARGE SCALE GENOMIC DNA]</scope>
    <source>
        <strain evidence="6">214</strain>
    </source>
</reference>
<dbReference type="PANTHER" id="PTHR12302">
    <property type="entry name" value="EBNA2 BINDING PROTEIN P100"/>
    <property type="match status" value="1"/>
</dbReference>
<comment type="caution">
    <text evidence="6">The sequence shown here is derived from an EMBL/GenBank/DDBJ whole genome shotgun (WGS) entry which is preliminary data.</text>
</comment>
<evidence type="ECO:0000256" key="3">
    <source>
        <dbReference type="ARBA" id="ARBA00022801"/>
    </source>
</evidence>
<organism evidence="6 7">
    <name type="scientific">Rubroshorea leprosula</name>
    <dbReference type="NCBI Taxonomy" id="152421"/>
    <lineage>
        <taxon>Eukaryota</taxon>
        <taxon>Viridiplantae</taxon>
        <taxon>Streptophyta</taxon>
        <taxon>Embryophyta</taxon>
        <taxon>Tracheophyta</taxon>
        <taxon>Spermatophyta</taxon>
        <taxon>Magnoliopsida</taxon>
        <taxon>eudicotyledons</taxon>
        <taxon>Gunneridae</taxon>
        <taxon>Pentapetalae</taxon>
        <taxon>rosids</taxon>
        <taxon>malvids</taxon>
        <taxon>Malvales</taxon>
        <taxon>Dipterocarpaceae</taxon>
        <taxon>Rubroshorea</taxon>
    </lineage>
</organism>
<dbReference type="InterPro" id="IPR035437">
    <property type="entry name" value="SNase_OB-fold_sf"/>
</dbReference>
<protein>
    <recommendedName>
        <fullName evidence="5">TNase-like domain-containing protein</fullName>
    </recommendedName>
</protein>
<dbReference type="SUPFAM" id="SSF50199">
    <property type="entry name" value="Staphylococcal nuclease"/>
    <property type="match status" value="1"/>
</dbReference>
<gene>
    <name evidence="6" type="ORF">SLEP1_g5968</name>
</gene>
<accession>A0AAV5I1S2</accession>
<dbReference type="GO" id="GO:0005737">
    <property type="term" value="C:cytoplasm"/>
    <property type="evidence" value="ECO:0007669"/>
    <property type="project" value="TreeGrafter"/>
</dbReference>
<evidence type="ECO:0000313" key="7">
    <source>
        <dbReference type="Proteomes" id="UP001054252"/>
    </source>
</evidence>
<evidence type="ECO:0000256" key="4">
    <source>
        <dbReference type="SAM" id="MobiDB-lite"/>
    </source>
</evidence>
<keyword evidence="1" id="KW-0540">Nuclease</keyword>
<feature type="compositionally biased region" description="Basic and acidic residues" evidence="4">
    <location>
        <begin position="339"/>
        <end position="357"/>
    </location>
</feature>
<dbReference type="InterPro" id="IPR016071">
    <property type="entry name" value="Staphylococal_nuclease_OB-fold"/>
</dbReference>
<dbReference type="SMART" id="SM00318">
    <property type="entry name" value="SNc"/>
    <property type="match status" value="1"/>
</dbReference>
<name>A0AAV5I1S2_9ROSI</name>
<evidence type="ECO:0000313" key="6">
    <source>
        <dbReference type="EMBL" id="GKU92209.1"/>
    </source>
</evidence>
<keyword evidence="2" id="KW-0255">Endonuclease</keyword>
<dbReference type="AlphaFoldDB" id="A0AAV5I1S2"/>
<dbReference type="GO" id="GO:0004519">
    <property type="term" value="F:endonuclease activity"/>
    <property type="evidence" value="ECO:0007669"/>
    <property type="project" value="UniProtKB-KW"/>
</dbReference>
<feature type="region of interest" description="Disordered" evidence="4">
    <location>
        <begin position="333"/>
        <end position="357"/>
    </location>
</feature>
<keyword evidence="3" id="KW-0378">Hydrolase</keyword>